<feature type="transmembrane region" description="Helical" evidence="5">
    <location>
        <begin position="185"/>
        <end position="205"/>
    </location>
</feature>
<dbReference type="Proteomes" id="UP001172738">
    <property type="component" value="Unassembled WGS sequence"/>
</dbReference>
<feature type="transmembrane region" description="Helical" evidence="5">
    <location>
        <begin position="103"/>
        <end position="122"/>
    </location>
</feature>
<protein>
    <submittedName>
        <fullName evidence="6">DASS family sodium-coupled anion symporter</fullName>
    </submittedName>
</protein>
<accession>A0ABT8G2L9</accession>
<evidence type="ECO:0000313" key="6">
    <source>
        <dbReference type="EMBL" id="MDN4473401.1"/>
    </source>
</evidence>
<comment type="caution">
    <text evidence="6">The sequence shown here is derived from an EMBL/GenBank/DDBJ whole genome shotgun (WGS) entry which is preliminary data.</text>
</comment>
<dbReference type="PANTHER" id="PTHR10283:SF92">
    <property type="entry name" value="LOW-AFFINITY PHOSPHATE TRANSPORTER PHO91"/>
    <property type="match status" value="1"/>
</dbReference>
<keyword evidence="2 5" id="KW-0812">Transmembrane</keyword>
<evidence type="ECO:0000256" key="2">
    <source>
        <dbReference type="ARBA" id="ARBA00022692"/>
    </source>
</evidence>
<dbReference type="InterPro" id="IPR001898">
    <property type="entry name" value="SLC13A/DASS"/>
</dbReference>
<keyword evidence="4 5" id="KW-0472">Membrane</keyword>
<evidence type="ECO:0000256" key="3">
    <source>
        <dbReference type="ARBA" id="ARBA00022989"/>
    </source>
</evidence>
<dbReference type="NCBIfam" id="TIGR00785">
    <property type="entry name" value="dass"/>
    <property type="match status" value="1"/>
</dbReference>
<feature type="transmembrane region" description="Helical" evidence="5">
    <location>
        <begin position="326"/>
        <end position="343"/>
    </location>
</feature>
<reference evidence="6" key="1">
    <citation type="submission" date="2023-06" db="EMBL/GenBank/DDBJ databases">
        <title>SYSU T00b26.</title>
        <authorList>
            <person name="Gao L."/>
            <person name="Fang B.-Z."/>
            <person name="Li W.-J."/>
        </authorList>
    </citation>
    <scope>NUCLEOTIDE SEQUENCE</scope>
    <source>
        <strain evidence="6">SYSU T00b26</strain>
    </source>
</reference>
<feature type="transmembrane region" description="Helical" evidence="5">
    <location>
        <begin position="297"/>
        <end position="319"/>
    </location>
</feature>
<feature type="transmembrane region" description="Helical" evidence="5">
    <location>
        <begin position="273"/>
        <end position="291"/>
    </location>
</feature>
<feature type="transmembrane region" description="Helical" evidence="5">
    <location>
        <begin position="161"/>
        <end position="178"/>
    </location>
</feature>
<feature type="transmembrane region" description="Helical" evidence="5">
    <location>
        <begin position="406"/>
        <end position="428"/>
    </location>
</feature>
<dbReference type="EMBL" id="JAUHPV010000006">
    <property type="protein sequence ID" value="MDN4473401.1"/>
    <property type="molecule type" value="Genomic_DNA"/>
</dbReference>
<feature type="transmembrane region" description="Helical" evidence="5">
    <location>
        <begin position="41"/>
        <end position="66"/>
    </location>
</feature>
<proteinExistence type="predicted"/>
<keyword evidence="3 5" id="KW-1133">Transmembrane helix</keyword>
<evidence type="ECO:0000256" key="1">
    <source>
        <dbReference type="ARBA" id="ARBA00004141"/>
    </source>
</evidence>
<sequence length="470" mass="49270">MGRRRHPFASWRVLVVALVPLAILLLPAAGGLDETQHRLLAIFVFAVLAWVLEPFPIYATSIAVIAGQLMLISDETPHWWAVADGEGTVLSYVDILAGFADPVIILFLGGFFLAAAATKYQLDKNLARIILKPFGTRTPMVVLALMAITALFSMFMSNTATAAMMLAVAAPVIASMDAGDSARRALVLAIPVGANIGGIGTPIGTPPNALAVNYLGPGNRVGVDPITFGGWMLFAVPFVIAMLGIAWAMLGWRFRSGTTHVALRIDTEWRRSPRAYVVYATFALTVLLWLTSGWHGVTASVVAILPIAVLLLTGVMTAVDLRELNWEVLWLVAGGVVLGNAMFDTGLSAALVDMVPFESMSGLAVVVAVGLVAWVMSTVISNTATAALLLPLVAAMGAELPALQEVGGALPALLMTTFACSLAMALPVSTPPNSLAYSTGKVTTMDMVRTGVPLGLVGLAATGVLVTLLV</sequence>
<dbReference type="Pfam" id="PF00939">
    <property type="entry name" value="Na_sulph_symp"/>
    <property type="match status" value="1"/>
</dbReference>
<keyword evidence="7" id="KW-1185">Reference proteome</keyword>
<feature type="transmembrane region" description="Helical" evidence="5">
    <location>
        <begin position="448"/>
        <end position="469"/>
    </location>
</feature>
<feature type="transmembrane region" description="Helical" evidence="5">
    <location>
        <begin position="363"/>
        <end position="394"/>
    </location>
</feature>
<feature type="transmembrane region" description="Helical" evidence="5">
    <location>
        <begin position="225"/>
        <end position="252"/>
    </location>
</feature>
<evidence type="ECO:0000256" key="5">
    <source>
        <dbReference type="SAM" id="Phobius"/>
    </source>
</evidence>
<comment type="subcellular location">
    <subcellularLocation>
        <location evidence="1">Membrane</location>
        <topology evidence="1">Multi-pass membrane protein</topology>
    </subcellularLocation>
</comment>
<feature type="transmembrane region" description="Helical" evidence="5">
    <location>
        <begin position="134"/>
        <end position="155"/>
    </location>
</feature>
<dbReference type="PANTHER" id="PTHR10283">
    <property type="entry name" value="SOLUTE CARRIER FAMILY 13 MEMBER"/>
    <property type="match status" value="1"/>
</dbReference>
<evidence type="ECO:0000256" key="4">
    <source>
        <dbReference type="ARBA" id="ARBA00023136"/>
    </source>
</evidence>
<name>A0ABT8G2L9_9MICO</name>
<evidence type="ECO:0000313" key="7">
    <source>
        <dbReference type="Proteomes" id="UP001172738"/>
    </source>
</evidence>
<dbReference type="RefSeq" id="WP_301128919.1">
    <property type="nucleotide sequence ID" value="NZ_JAUHPV010000006.1"/>
</dbReference>
<organism evidence="6 7">
    <name type="scientific">Demequina zhanjiangensis</name>
    <dbReference type="NCBI Taxonomy" id="3051659"/>
    <lineage>
        <taxon>Bacteria</taxon>
        <taxon>Bacillati</taxon>
        <taxon>Actinomycetota</taxon>
        <taxon>Actinomycetes</taxon>
        <taxon>Micrococcales</taxon>
        <taxon>Demequinaceae</taxon>
        <taxon>Demequina</taxon>
    </lineage>
</organism>
<gene>
    <name evidence="6" type="ORF">QQX04_10405</name>
</gene>